<evidence type="ECO:0000259" key="5">
    <source>
        <dbReference type="Pfam" id="PF00389"/>
    </source>
</evidence>
<feature type="region of interest" description="Disordered" evidence="4">
    <location>
        <begin position="317"/>
        <end position="336"/>
    </location>
</feature>
<evidence type="ECO:0000313" key="8">
    <source>
        <dbReference type="Proteomes" id="UP001320766"/>
    </source>
</evidence>
<evidence type="ECO:0000256" key="3">
    <source>
        <dbReference type="RuleBase" id="RU003719"/>
    </source>
</evidence>
<feature type="compositionally biased region" description="Basic and acidic residues" evidence="4">
    <location>
        <begin position="327"/>
        <end position="336"/>
    </location>
</feature>
<dbReference type="InterPro" id="IPR029752">
    <property type="entry name" value="D-isomer_DH_CS1"/>
</dbReference>
<gene>
    <name evidence="7" type="ORF">HD595_004382</name>
</gene>
<comment type="caution">
    <text evidence="7">The sequence shown here is derived from an EMBL/GenBank/DDBJ whole genome shotgun (WGS) entry which is preliminary data.</text>
</comment>
<keyword evidence="8" id="KW-1185">Reference proteome</keyword>
<dbReference type="Gene3D" id="3.40.50.720">
    <property type="entry name" value="NAD(P)-binding Rossmann-like Domain"/>
    <property type="match status" value="2"/>
</dbReference>
<dbReference type="EC" id="1.1.1.95" evidence="7"/>
<dbReference type="RefSeq" id="WP_253771840.1">
    <property type="nucleotide sequence ID" value="NZ_BAAAVE010000006.1"/>
</dbReference>
<evidence type="ECO:0000256" key="2">
    <source>
        <dbReference type="ARBA" id="ARBA00023002"/>
    </source>
</evidence>
<evidence type="ECO:0000313" key="7">
    <source>
        <dbReference type="EMBL" id="MCP2348260.1"/>
    </source>
</evidence>
<name>A0ABT1K2N2_9ACTN</name>
<dbReference type="Pfam" id="PF02826">
    <property type="entry name" value="2-Hacid_dh_C"/>
    <property type="match status" value="1"/>
</dbReference>
<dbReference type="InterPro" id="IPR036291">
    <property type="entry name" value="NAD(P)-bd_dom_sf"/>
</dbReference>
<protein>
    <submittedName>
        <fullName evidence="7">D-3-phosphoglycerate dehydrogenase</fullName>
        <ecNumber evidence="7">1.1.1.95</ecNumber>
    </submittedName>
</protein>
<evidence type="ECO:0000259" key="6">
    <source>
        <dbReference type="Pfam" id="PF02826"/>
    </source>
</evidence>
<dbReference type="Pfam" id="PF00389">
    <property type="entry name" value="2-Hacid_dh"/>
    <property type="match status" value="1"/>
</dbReference>
<reference evidence="7 8" key="1">
    <citation type="submission" date="2022-06" db="EMBL/GenBank/DDBJ databases">
        <title>Sequencing the genomes of 1000 actinobacteria strains.</title>
        <authorList>
            <person name="Klenk H.-P."/>
        </authorList>
    </citation>
    <scope>NUCLEOTIDE SEQUENCE [LARGE SCALE GENOMIC DNA]</scope>
    <source>
        <strain evidence="7 8">DSM 44170</strain>
    </source>
</reference>
<dbReference type="SUPFAM" id="SSF51735">
    <property type="entry name" value="NAD(P)-binding Rossmann-fold domains"/>
    <property type="match status" value="1"/>
</dbReference>
<dbReference type="PANTHER" id="PTHR10996:SF283">
    <property type="entry name" value="GLYOXYLATE_HYDROXYPYRUVATE REDUCTASE B"/>
    <property type="match status" value="1"/>
</dbReference>
<evidence type="ECO:0000256" key="1">
    <source>
        <dbReference type="ARBA" id="ARBA00005854"/>
    </source>
</evidence>
<dbReference type="InterPro" id="IPR006139">
    <property type="entry name" value="D-isomer_2_OHA_DH_cat_dom"/>
</dbReference>
<dbReference type="PANTHER" id="PTHR10996">
    <property type="entry name" value="2-HYDROXYACID DEHYDROGENASE-RELATED"/>
    <property type="match status" value="1"/>
</dbReference>
<dbReference type="PROSITE" id="PS00671">
    <property type="entry name" value="D_2_HYDROXYACID_DH_3"/>
    <property type="match status" value="1"/>
</dbReference>
<comment type="similarity">
    <text evidence="1 3">Belongs to the D-isomer specific 2-hydroxyacid dehydrogenase family.</text>
</comment>
<dbReference type="EMBL" id="JAMZEC010000001">
    <property type="protein sequence ID" value="MCP2348260.1"/>
    <property type="molecule type" value="Genomic_DNA"/>
</dbReference>
<dbReference type="Proteomes" id="UP001320766">
    <property type="component" value="Unassembled WGS sequence"/>
</dbReference>
<dbReference type="InterPro" id="IPR006140">
    <property type="entry name" value="D-isomer_DH_NAD-bd"/>
</dbReference>
<dbReference type="InterPro" id="IPR029753">
    <property type="entry name" value="D-isomer_DH_CS"/>
</dbReference>
<sequence length="336" mass="36152">MRVVYTDAAWSLDDNGQVDPSRAVIEREVFGPDVELDFGLHDGRFLLDGPEFHRHVRGASALVIYRCQVTRELLDAVGPSLKVIARSGVGVDNLNAPLLEQAGIAGFNIPDYCGDEVSTHTLALLLALERNVCTQDRLVKGDRWSVHAGGLPRRLAVRTAGIVGFGRIGRATARKLRAFYDRVVAYDPYVPADLMAAHGVARADDLAELFGAADAVVVHAALTAESDRLIGADALAHARPGTLLVNTARGRLVDVAAVLDGLERGRLGGFASDVFSPEDPNDDPVARKLLERDDVVVSAHRAFLSAESERSVRRRVAQGVAAALHDSSSKRDRTTS</sequence>
<dbReference type="GO" id="GO:0004617">
    <property type="term" value="F:phosphoglycerate dehydrogenase activity"/>
    <property type="evidence" value="ECO:0007669"/>
    <property type="project" value="UniProtKB-EC"/>
</dbReference>
<proteinExistence type="inferred from homology"/>
<dbReference type="PROSITE" id="PS00065">
    <property type="entry name" value="D_2_HYDROXYACID_DH_1"/>
    <property type="match status" value="1"/>
</dbReference>
<evidence type="ECO:0000256" key="4">
    <source>
        <dbReference type="SAM" id="MobiDB-lite"/>
    </source>
</evidence>
<organism evidence="7 8">
    <name type="scientific">Nonomuraea roseoviolacea subsp. carminata</name>
    <dbReference type="NCBI Taxonomy" id="160689"/>
    <lineage>
        <taxon>Bacteria</taxon>
        <taxon>Bacillati</taxon>
        <taxon>Actinomycetota</taxon>
        <taxon>Actinomycetes</taxon>
        <taxon>Streptosporangiales</taxon>
        <taxon>Streptosporangiaceae</taxon>
        <taxon>Nonomuraea</taxon>
    </lineage>
</organism>
<keyword evidence="2 3" id="KW-0560">Oxidoreductase</keyword>
<dbReference type="SUPFAM" id="SSF52283">
    <property type="entry name" value="Formate/glycerate dehydrogenase catalytic domain-like"/>
    <property type="match status" value="1"/>
</dbReference>
<feature type="domain" description="D-isomer specific 2-hydroxyacid dehydrogenase catalytic" evidence="5">
    <location>
        <begin position="51"/>
        <end position="328"/>
    </location>
</feature>
<accession>A0ABT1K2N2</accession>
<dbReference type="InterPro" id="IPR050223">
    <property type="entry name" value="D-isomer_2-hydroxyacid_DH"/>
</dbReference>
<feature type="domain" description="D-isomer specific 2-hydroxyacid dehydrogenase NAD-binding" evidence="6">
    <location>
        <begin position="122"/>
        <end position="302"/>
    </location>
</feature>